<sequence>MGPVRRPAREKVRTGVEVGGDDAGPAPGAGADGRGWQAGAVGVPTLPPPHPAGRTTARPTGGHQETGSAVRRKATWLRRQETGSAVRRRGGSAWAAVEAGRGTVSSGWPGPAGRRGGPAARGTGWCVGAPVGGGWWCGGEPCGSPDVRSSGAAGESRSGRTGDRPARAIRAVAARMARPVRRRPRPDRGAQPRTVPRRSASGVAQAATVASAGSTSVHEEPRSAERVTASSTSWTCNASANEGVGSAPVATASMKSRI</sequence>
<evidence type="ECO:0000313" key="3">
    <source>
        <dbReference type="Proteomes" id="UP000199699"/>
    </source>
</evidence>
<accession>A0A1C6RIZ5</accession>
<feature type="compositionally biased region" description="Polar residues" evidence="1">
    <location>
        <begin position="228"/>
        <end position="240"/>
    </location>
</feature>
<feature type="region of interest" description="Disordered" evidence="1">
    <location>
        <begin position="1"/>
        <end position="71"/>
    </location>
</feature>
<dbReference type="EMBL" id="FMHT01000003">
    <property type="protein sequence ID" value="SCL17134.1"/>
    <property type="molecule type" value="Genomic_DNA"/>
</dbReference>
<dbReference type="STRING" id="145857.GA0070616_1209"/>
<evidence type="ECO:0000313" key="2">
    <source>
        <dbReference type="EMBL" id="SCL17134.1"/>
    </source>
</evidence>
<feature type="compositionally biased region" description="Low complexity" evidence="1">
    <location>
        <begin position="146"/>
        <end position="156"/>
    </location>
</feature>
<protein>
    <submittedName>
        <fullName evidence="2">Uncharacterized protein</fullName>
    </submittedName>
</protein>
<organism evidence="2 3">
    <name type="scientific">Micromonospora nigra</name>
    <dbReference type="NCBI Taxonomy" id="145857"/>
    <lineage>
        <taxon>Bacteria</taxon>
        <taxon>Bacillati</taxon>
        <taxon>Actinomycetota</taxon>
        <taxon>Actinomycetes</taxon>
        <taxon>Micromonosporales</taxon>
        <taxon>Micromonosporaceae</taxon>
        <taxon>Micromonospora</taxon>
    </lineage>
</organism>
<feature type="compositionally biased region" description="Low complexity" evidence="1">
    <location>
        <begin position="109"/>
        <end position="121"/>
    </location>
</feature>
<gene>
    <name evidence="2" type="ORF">GA0070616_1209</name>
</gene>
<dbReference type="Proteomes" id="UP000199699">
    <property type="component" value="Unassembled WGS sequence"/>
</dbReference>
<proteinExistence type="predicted"/>
<evidence type="ECO:0000256" key="1">
    <source>
        <dbReference type="SAM" id="MobiDB-lite"/>
    </source>
</evidence>
<feature type="compositionally biased region" description="Low complexity" evidence="1">
    <location>
        <begin position="189"/>
        <end position="216"/>
    </location>
</feature>
<keyword evidence="3" id="KW-1185">Reference proteome</keyword>
<feature type="region of interest" description="Disordered" evidence="1">
    <location>
        <begin position="146"/>
        <end position="258"/>
    </location>
</feature>
<feature type="compositionally biased region" description="Basic and acidic residues" evidence="1">
    <location>
        <begin position="157"/>
        <end position="166"/>
    </location>
</feature>
<name>A0A1C6RIZ5_9ACTN</name>
<feature type="compositionally biased region" description="Low complexity" evidence="1">
    <location>
        <begin position="168"/>
        <end position="177"/>
    </location>
</feature>
<reference evidence="2 3" key="1">
    <citation type="submission" date="2016-06" db="EMBL/GenBank/DDBJ databases">
        <authorList>
            <person name="Kjaerup R.B."/>
            <person name="Dalgaard T.S."/>
            <person name="Juul-Madsen H.R."/>
        </authorList>
    </citation>
    <scope>NUCLEOTIDE SEQUENCE [LARGE SCALE GENOMIC DNA]</scope>
    <source>
        <strain evidence="2 3">DSM 43818</strain>
    </source>
</reference>
<dbReference type="AlphaFoldDB" id="A0A1C6RIZ5"/>
<feature type="region of interest" description="Disordered" evidence="1">
    <location>
        <begin position="102"/>
        <end position="121"/>
    </location>
</feature>